<feature type="compositionally biased region" description="Basic residues" evidence="1">
    <location>
        <begin position="1265"/>
        <end position="1275"/>
    </location>
</feature>
<feature type="compositionally biased region" description="Basic and acidic residues" evidence="1">
    <location>
        <begin position="747"/>
        <end position="756"/>
    </location>
</feature>
<evidence type="ECO:0000256" key="1">
    <source>
        <dbReference type="SAM" id="MobiDB-lite"/>
    </source>
</evidence>
<feature type="compositionally biased region" description="Basic residues" evidence="1">
    <location>
        <begin position="1167"/>
        <end position="1196"/>
    </location>
</feature>
<dbReference type="Gene3D" id="3.40.50.300">
    <property type="entry name" value="P-loop containing nucleotide triphosphate hydrolases"/>
    <property type="match status" value="1"/>
</dbReference>
<feature type="compositionally biased region" description="Basic and acidic residues" evidence="1">
    <location>
        <begin position="938"/>
        <end position="971"/>
    </location>
</feature>
<evidence type="ECO:0008006" key="4">
    <source>
        <dbReference type="Google" id="ProtNLM"/>
    </source>
</evidence>
<dbReference type="InterPro" id="IPR027417">
    <property type="entry name" value="P-loop_NTPase"/>
</dbReference>
<feature type="region of interest" description="Disordered" evidence="1">
    <location>
        <begin position="1"/>
        <end position="39"/>
    </location>
</feature>
<feature type="compositionally biased region" description="Basic and acidic residues" evidence="1">
    <location>
        <begin position="871"/>
        <end position="928"/>
    </location>
</feature>
<evidence type="ECO:0000313" key="3">
    <source>
        <dbReference type="Proteomes" id="UP001153069"/>
    </source>
</evidence>
<protein>
    <recommendedName>
        <fullName evidence="4">G domain-containing protein</fullName>
    </recommendedName>
</protein>
<feature type="compositionally biased region" description="Basic and acidic residues" evidence="1">
    <location>
        <begin position="1"/>
        <end position="23"/>
    </location>
</feature>
<name>A0A9N8DIL0_9STRA</name>
<reference evidence="2" key="1">
    <citation type="submission" date="2020-06" db="EMBL/GenBank/DDBJ databases">
        <authorList>
            <consortium name="Plant Systems Biology data submission"/>
        </authorList>
    </citation>
    <scope>NUCLEOTIDE SEQUENCE</scope>
    <source>
        <strain evidence="2">D6</strain>
    </source>
</reference>
<proteinExistence type="predicted"/>
<feature type="compositionally biased region" description="Basic and acidic residues" evidence="1">
    <location>
        <begin position="1042"/>
        <end position="1073"/>
    </location>
</feature>
<dbReference type="EMBL" id="CAICTM010000104">
    <property type="protein sequence ID" value="CAB9501316.1"/>
    <property type="molecule type" value="Genomic_DNA"/>
</dbReference>
<feature type="compositionally biased region" description="Basic and acidic residues" evidence="1">
    <location>
        <begin position="840"/>
        <end position="849"/>
    </location>
</feature>
<feature type="region of interest" description="Disordered" evidence="1">
    <location>
        <begin position="738"/>
        <end position="1292"/>
    </location>
</feature>
<sequence>MAGEREARPVPSRRNMDRNDRPSGHRRGRKEPPKPKLIDTFGRRCQIPWTSEETEHAQELMEYLTVQLKEQEGTSNLPQEESHQLLSTLQQFLRQDELDRNDPLLTKIAYYFNDVKCVDLDKVGKLLKMNQQVGNSLNNKDVILLLGNTSSGKTTTLHSIAGTTFKEVVVDGFVHLKPTQFLDATVAGYETSGTRNSVTKCLQTAHLKVQDDEYVICDTPVFGQFDSLEEEIAHKHGLWDAICHAKTIRPVFVLSQECLGNRMSGLPEIFNMMTSYFDNQILLDEFETLPFQYVFTRFDDRHRTRLWKMFKYYHERANPYQGENPALFDKVVDDLIQKTCPEANVVCPISDIPRYLLRSLLKDSSLHCSPKDTLKKEGPSSAWNLLHIQLKLDLYGIMMLLATQDFEAAVEKITKFTELAQVLPTAKTFLELALKACERYAIVLWESYNTSMEKKDYITALVFVSRSLDLSEALPDMDDYIRLSYELFWQQFQRTETMPGQSLTQEFLQQLREITQLSPDMHAEVIGGIRSMRGAIVKEMSRSQEFALLLPQFKLLMNLSSVFPEANKAATEILDRLETRIMDRVKEKDFRTSTEELLVIGRMAQEFPERMRFCMHAVKLYKHALDQAIDKHFYEQAGDTMVFLSRLQAEYPDAEWYVERGLEKLWKQFSASIKQREYATAVCIVKHMSKLAHSSDTAFERSRLGIEVIRDRLFKSIESKNYGMAQVLMQQLTRLEKGLPQKPLPTKTKEVQRPLFDDSESGSGSGLAASDDAARRVKRHHQPTKERKSNPLASSPPATPLMRPTKETARARIEGTPPMKNRNHSDRDEYNSAGGEDSSFDEKRDDYNARKKTTKRRGDEEEAYGYPARHGAVDRDDYGARARDQDDYKIKSLAEEEYRARKARDEEAYRARAREEKDPRTRAIEEKGHKARGRREHRSSGRDREAERYRTRSRERDILEETRDDYHGRESSEEEYDDMSELTMSIIDYNRKHKHRHDPADLARHEHPPPPVARIGITKMPKQKRRDSPPRGDPLFESSPPRTDRYDSPQRRKSRKEPPVETRRQKQRYDPPPRKSKIRPPLPGSEGTQDPPRRSKSRPPSPPHRQRERDPPRRSKNRPPSPPPRQMDRDHHHRDPPPRRRSKSRQDSRGKHRNESPTRRRHESPVKRRSTSKGRASSPRRKSRASRKYYKNRKNVVKYDDYDAYDEYEESSKPFDESSYQERTTLPSDEEYGFSFGDDKTPRRRSDGGDYHEYKAKQRSSSLPKLHRNSDRHHRHEDEGDSQVSSVVQQENTRVLRDRMLRVADSYTSTATEDLISSWDP</sequence>
<dbReference type="SUPFAM" id="SSF52540">
    <property type="entry name" value="P-loop containing nucleoside triphosphate hydrolases"/>
    <property type="match status" value="2"/>
</dbReference>
<keyword evidence="3" id="KW-1185">Reference proteome</keyword>
<evidence type="ECO:0000313" key="2">
    <source>
        <dbReference type="EMBL" id="CAB9501316.1"/>
    </source>
</evidence>
<feature type="compositionally biased region" description="Polar residues" evidence="1">
    <location>
        <begin position="1282"/>
        <end position="1292"/>
    </location>
</feature>
<feature type="compositionally biased region" description="Basic and acidic residues" evidence="1">
    <location>
        <begin position="1237"/>
        <end position="1256"/>
    </location>
</feature>
<feature type="compositionally biased region" description="Basic and acidic residues" evidence="1">
    <location>
        <begin position="998"/>
        <end position="1008"/>
    </location>
</feature>
<feature type="compositionally biased region" description="Basic and acidic residues" evidence="1">
    <location>
        <begin position="1126"/>
        <end position="1166"/>
    </location>
</feature>
<comment type="caution">
    <text evidence="2">The sequence shown here is derived from an EMBL/GenBank/DDBJ whole genome shotgun (WGS) entry which is preliminary data.</text>
</comment>
<dbReference type="Proteomes" id="UP001153069">
    <property type="component" value="Unassembled WGS sequence"/>
</dbReference>
<organism evidence="2 3">
    <name type="scientific">Seminavis robusta</name>
    <dbReference type="NCBI Taxonomy" id="568900"/>
    <lineage>
        <taxon>Eukaryota</taxon>
        <taxon>Sar</taxon>
        <taxon>Stramenopiles</taxon>
        <taxon>Ochrophyta</taxon>
        <taxon>Bacillariophyta</taxon>
        <taxon>Bacillariophyceae</taxon>
        <taxon>Bacillariophycidae</taxon>
        <taxon>Naviculales</taxon>
        <taxon>Naviculaceae</taxon>
        <taxon>Seminavis</taxon>
    </lineage>
</organism>
<feature type="compositionally biased region" description="Basic and acidic residues" evidence="1">
    <location>
        <begin position="804"/>
        <end position="813"/>
    </location>
</feature>
<dbReference type="OrthoDB" id="2386367at2759"/>
<gene>
    <name evidence="2" type="ORF">SEMRO_105_G053190.1</name>
</gene>
<accession>A0A9N8DIL0</accession>